<evidence type="ECO:0000313" key="2">
    <source>
        <dbReference type="EMBL" id="HFW33103.1"/>
    </source>
</evidence>
<dbReference type="AlphaFoldDB" id="A0A7C3RCX8"/>
<feature type="domain" description="DUF22" evidence="1">
    <location>
        <begin position="286"/>
        <end position="384"/>
    </location>
</feature>
<dbReference type="EMBL" id="DTLB01000052">
    <property type="protein sequence ID" value="HFW33103.1"/>
    <property type="molecule type" value="Genomic_DNA"/>
</dbReference>
<feature type="domain" description="DUF22" evidence="1">
    <location>
        <begin position="155"/>
        <end position="256"/>
    </location>
</feature>
<sequence>MLLNVLRAKLLSWQDGVGSRTFEFDAEIEPRSYTVSKVSQLTPIIAAEDLTVSRGELAVIAIRLIEAPENTVVSPLTAISHANGFVADVIECGLPGMVEDEKCIDHAIFIPTRSGDVKEGDLIGILRVNFVRTGLLSRVIPSKPRVETKIINAFLTWIEDGIFYRENITGTFSGYFESDSCSLIPVVAKEKARIRKGEIAVVEIEKINVDGGSIVLPYGLAVNAFTKLLNLAGGKIKKFEEERSFNEAVLVGFSDGVVEKGEVLGLVCLAGGNKGEESRILQFSQKSGGGVVKVLQKFNSRELKVGKRGEWKVAISAETKKLKRGFAEIIKIQPVEVSEYSLVTPLGIMRHAYGTMVGGVAREPWSLEGRKRIEEVVFLPIMDGEIKKGQLIGVFNVTRVAESKF</sequence>
<comment type="caution">
    <text evidence="2">The sequence shown here is derived from an EMBL/GenBank/DDBJ whole genome shotgun (WGS) entry which is preliminary data.</text>
</comment>
<organism evidence="2">
    <name type="scientific">Archaeoglobus fulgidus</name>
    <dbReference type="NCBI Taxonomy" id="2234"/>
    <lineage>
        <taxon>Archaea</taxon>
        <taxon>Methanobacteriati</taxon>
        <taxon>Methanobacteriota</taxon>
        <taxon>Archaeoglobi</taxon>
        <taxon>Archaeoglobales</taxon>
        <taxon>Archaeoglobaceae</taxon>
        <taxon>Archaeoglobus</taxon>
    </lineage>
</organism>
<gene>
    <name evidence="2" type="ORF">ENW66_09190</name>
</gene>
<reference evidence="2" key="1">
    <citation type="journal article" date="2020" name="mSystems">
        <title>Genome- and Community-Level Interaction Insights into Carbon Utilization and Element Cycling Functions of Hydrothermarchaeota in Hydrothermal Sediment.</title>
        <authorList>
            <person name="Zhou Z."/>
            <person name="Liu Y."/>
            <person name="Xu W."/>
            <person name="Pan J."/>
            <person name="Luo Z.H."/>
            <person name="Li M."/>
        </authorList>
    </citation>
    <scope>NUCLEOTIDE SEQUENCE [LARGE SCALE GENOMIC DNA]</scope>
    <source>
        <strain evidence="2">SpSt-87</strain>
    </source>
</reference>
<evidence type="ECO:0000259" key="1">
    <source>
        <dbReference type="Pfam" id="PF01629"/>
    </source>
</evidence>
<dbReference type="InterPro" id="IPR002572">
    <property type="entry name" value="DUF22"/>
</dbReference>
<name>A0A7C3RCX8_ARCFL</name>
<feature type="domain" description="DUF22" evidence="1">
    <location>
        <begin position="8"/>
        <end position="115"/>
    </location>
</feature>
<dbReference type="Pfam" id="PF01629">
    <property type="entry name" value="DUF22"/>
    <property type="match status" value="3"/>
</dbReference>
<proteinExistence type="predicted"/>
<accession>A0A7C3RCX8</accession>
<protein>
    <submittedName>
        <fullName evidence="2">DUF22 domain-containing protein</fullName>
    </submittedName>
</protein>